<dbReference type="GO" id="GO:0032534">
    <property type="term" value="P:regulation of microvillus assembly"/>
    <property type="evidence" value="ECO:0007669"/>
    <property type="project" value="TreeGrafter"/>
</dbReference>
<keyword evidence="10" id="KW-1003">Cell membrane</keyword>
<comment type="similarity">
    <text evidence="8">Belongs to the podocalyxin family.</text>
</comment>
<evidence type="ECO:0000313" key="22">
    <source>
        <dbReference type="Ensembl" id="ENSLLEP00000011230.1"/>
    </source>
</evidence>
<dbReference type="GeneTree" id="ENSGT00730000111314"/>
<evidence type="ECO:0000256" key="11">
    <source>
        <dbReference type="ARBA" id="ARBA00022692"/>
    </source>
</evidence>
<evidence type="ECO:0000256" key="13">
    <source>
        <dbReference type="ARBA" id="ARBA00022889"/>
    </source>
</evidence>
<evidence type="ECO:0000256" key="15">
    <source>
        <dbReference type="ARBA" id="ARBA00023136"/>
    </source>
</evidence>
<feature type="compositionally biased region" description="Low complexity" evidence="19">
    <location>
        <begin position="105"/>
        <end position="120"/>
    </location>
</feature>
<evidence type="ECO:0000256" key="12">
    <source>
        <dbReference type="ARBA" id="ARBA00022729"/>
    </source>
</evidence>
<evidence type="ECO:0000256" key="20">
    <source>
        <dbReference type="SAM" id="Phobius"/>
    </source>
</evidence>
<dbReference type="GO" id="GO:0016324">
    <property type="term" value="C:apical plasma membrane"/>
    <property type="evidence" value="ECO:0007669"/>
    <property type="project" value="UniProtKB-SubCell"/>
</dbReference>
<dbReference type="GO" id="GO:0016477">
    <property type="term" value="P:cell migration"/>
    <property type="evidence" value="ECO:0007669"/>
    <property type="project" value="InterPro"/>
</dbReference>
<feature type="signal peptide" evidence="21">
    <location>
        <begin position="1"/>
        <end position="23"/>
    </location>
</feature>
<dbReference type="GO" id="GO:0033634">
    <property type="term" value="P:positive regulation of cell-cell adhesion mediated by integrin"/>
    <property type="evidence" value="ECO:0007669"/>
    <property type="project" value="TreeGrafter"/>
</dbReference>
<dbReference type="PROSITE" id="PS51257">
    <property type="entry name" value="PROKAR_LIPOPROTEIN"/>
    <property type="match status" value="1"/>
</dbReference>
<feature type="compositionally biased region" description="Polar residues" evidence="19">
    <location>
        <begin position="217"/>
        <end position="246"/>
    </location>
</feature>
<dbReference type="GO" id="GO:0030175">
    <property type="term" value="C:filopodium"/>
    <property type="evidence" value="ECO:0007669"/>
    <property type="project" value="UniProtKB-SubCell"/>
</dbReference>
<feature type="chain" id="PRO_5034235550" description="Podocalyxin" evidence="21">
    <location>
        <begin position="24"/>
        <end position="503"/>
    </location>
</feature>
<dbReference type="GO" id="GO:0007155">
    <property type="term" value="P:cell adhesion"/>
    <property type="evidence" value="ECO:0007669"/>
    <property type="project" value="UniProtKB-KW"/>
</dbReference>
<feature type="compositionally biased region" description="Low complexity" evidence="19">
    <location>
        <begin position="23"/>
        <end position="98"/>
    </location>
</feature>
<reference evidence="22" key="2">
    <citation type="submission" date="2025-09" db="UniProtKB">
        <authorList>
            <consortium name="Ensembl"/>
        </authorList>
    </citation>
    <scope>IDENTIFICATION</scope>
</reference>
<evidence type="ECO:0000256" key="16">
    <source>
        <dbReference type="ARBA" id="ARBA00023180"/>
    </source>
</evidence>
<feature type="transmembrane region" description="Helical" evidence="20">
    <location>
        <begin position="404"/>
        <end position="430"/>
    </location>
</feature>
<keyword evidence="12 21" id="KW-0732">Signal</keyword>
<dbReference type="AlphaFoldDB" id="A0A8C5MFC3"/>
<accession>A0A8C5MFC3</accession>
<keyword evidence="15 20" id="KW-0472">Membrane</keyword>
<keyword evidence="17" id="KW-0966">Cell projection</keyword>
<organism evidence="22 23">
    <name type="scientific">Leptobrachium leishanense</name>
    <name type="common">Leishan spiny toad</name>
    <dbReference type="NCBI Taxonomy" id="445787"/>
    <lineage>
        <taxon>Eukaryota</taxon>
        <taxon>Metazoa</taxon>
        <taxon>Chordata</taxon>
        <taxon>Craniata</taxon>
        <taxon>Vertebrata</taxon>
        <taxon>Euteleostomi</taxon>
        <taxon>Amphibia</taxon>
        <taxon>Batrachia</taxon>
        <taxon>Anura</taxon>
        <taxon>Pelobatoidea</taxon>
        <taxon>Megophryidae</taxon>
        <taxon>Leptobrachium</taxon>
    </lineage>
</organism>
<dbReference type="InterPro" id="IPR013836">
    <property type="entry name" value="CD34/Podocalyxin"/>
</dbReference>
<evidence type="ECO:0000313" key="23">
    <source>
        <dbReference type="Proteomes" id="UP000694569"/>
    </source>
</evidence>
<sequence>MAKHTLMLGFLWAVGCGMSSVQSTTTNPSDVTTTPQTTKVPSTTASPAVSNSAPSAPTSTIKTTLPSSTTGASAGGSPVQSAKTATTASSGTSASTSAQFVSTKPTTSSNSQSASLPSNAVSITTKVINPTGPTQATTNPSQSKPPSEGPAQTAQSTETKQTTSPVAHSPLPNIPASVTTDKTKPSESPGKTSETTIPAKITSSPGRMTLNPAPISVSPSTIPAFLSQNSTRPSQSIGSTSETPGGSANPAGPTLKVPFISTTAKMPSLESTTLSITGESKPPPQQPIQIHCENKTFNEHQLKINIKMDGPLNCNQDNVGNLKDKVEQVCKAIKPGFQASTDVCKVVLAYNTRNENQLAVMKAVVETTAPTNDLYSKLKTIRNEDGTPMFEYQSKLPNTEYDDWLSMTLIITIVCLAASLLIIAAIYGCWHQRRSQKRDQRLTEELQTMENGYHDNPTLEVMETSPEMQEKKGGLNGELGDSWIVPLDNLTREDLDEEEDTHL</sequence>
<dbReference type="PANTHER" id="PTHR12067">
    <property type="entry name" value="PODOCALYXIN"/>
    <property type="match status" value="1"/>
</dbReference>
<name>A0A8C5MFC3_9ANUR</name>
<dbReference type="GO" id="GO:0030027">
    <property type="term" value="C:lamellipodium"/>
    <property type="evidence" value="ECO:0007669"/>
    <property type="project" value="UniProtKB-SubCell"/>
</dbReference>
<evidence type="ECO:0000256" key="19">
    <source>
        <dbReference type="SAM" id="MobiDB-lite"/>
    </source>
</evidence>
<keyword evidence="14 20" id="KW-1133">Transmembrane helix</keyword>
<evidence type="ECO:0000256" key="14">
    <source>
        <dbReference type="ARBA" id="ARBA00022989"/>
    </source>
</evidence>
<feature type="compositionally biased region" description="Polar residues" evidence="19">
    <location>
        <begin position="189"/>
        <end position="206"/>
    </location>
</feature>
<evidence type="ECO:0000256" key="18">
    <source>
        <dbReference type="ARBA" id="ARBA00031141"/>
    </source>
</evidence>
<dbReference type="GO" id="GO:0031528">
    <property type="term" value="C:microvillus membrane"/>
    <property type="evidence" value="ECO:0007669"/>
    <property type="project" value="TreeGrafter"/>
</dbReference>
<keyword evidence="11 20" id="KW-0812">Transmembrane</keyword>
<evidence type="ECO:0000256" key="4">
    <source>
        <dbReference type="ARBA" id="ARBA00004466"/>
    </source>
</evidence>
<reference evidence="22" key="1">
    <citation type="submission" date="2025-08" db="UniProtKB">
        <authorList>
            <consortium name="Ensembl"/>
        </authorList>
    </citation>
    <scope>IDENTIFICATION</scope>
</reference>
<evidence type="ECO:0000256" key="8">
    <source>
        <dbReference type="ARBA" id="ARBA00007029"/>
    </source>
</evidence>
<evidence type="ECO:0000256" key="17">
    <source>
        <dbReference type="ARBA" id="ARBA00023273"/>
    </source>
</evidence>
<dbReference type="Pfam" id="PF06365">
    <property type="entry name" value="CD34_antigen"/>
    <property type="match status" value="1"/>
</dbReference>
<evidence type="ECO:0000256" key="7">
    <source>
        <dbReference type="ARBA" id="ARBA00004510"/>
    </source>
</evidence>
<dbReference type="GO" id="GO:0045121">
    <property type="term" value="C:membrane raft"/>
    <property type="evidence" value="ECO:0007669"/>
    <property type="project" value="UniProtKB-SubCell"/>
</dbReference>
<dbReference type="Ensembl" id="ENSLLET00000011685.1">
    <property type="protein sequence ID" value="ENSLLEP00000011230.1"/>
    <property type="gene ID" value="ENSLLEG00000007177.1"/>
</dbReference>
<keyword evidence="16" id="KW-0325">Glycoprotein</keyword>
<dbReference type="PANTHER" id="PTHR12067:SF5">
    <property type="entry name" value="PODOCALYXIN"/>
    <property type="match status" value="1"/>
</dbReference>
<dbReference type="GO" id="GO:0001726">
    <property type="term" value="C:ruffle"/>
    <property type="evidence" value="ECO:0007669"/>
    <property type="project" value="UniProtKB-SubCell"/>
</dbReference>
<comment type="subcellular location">
    <subcellularLocation>
        <location evidence="2">Apical cell membrane</location>
    </subcellularLocation>
    <subcellularLocation>
        <location evidence="6">Cell projection</location>
        <location evidence="6">Filopodium</location>
    </subcellularLocation>
    <subcellularLocation>
        <location evidence="7">Cell projection</location>
        <location evidence="7">Lamellipodium</location>
    </subcellularLocation>
    <subcellularLocation>
        <location evidence="1">Cell projection</location>
        <location evidence="1">Microvillus</location>
    </subcellularLocation>
    <subcellularLocation>
        <location evidence="4">Cell projection</location>
        <location evidence="4">Ruffle</location>
    </subcellularLocation>
    <subcellularLocation>
        <location evidence="3">Membrane raft</location>
    </subcellularLocation>
    <subcellularLocation>
        <location evidence="5">Membrane</location>
        <topology evidence="5">Single-pass type I membrane protein</topology>
    </subcellularLocation>
</comment>
<evidence type="ECO:0000256" key="9">
    <source>
        <dbReference type="ARBA" id="ARBA00017371"/>
    </source>
</evidence>
<evidence type="ECO:0000256" key="21">
    <source>
        <dbReference type="SAM" id="SignalP"/>
    </source>
</evidence>
<dbReference type="OrthoDB" id="9948358at2759"/>
<dbReference type="GO" id="GO:0022408">
    <property type="term" value="P:negative regulation of cell-cell adhesion"/>
    <property type="evidence" value="ECO:0007669"/>
    <property type="project" value="TreeGrafter"/>
</dbReference>
<evidence type="ECO:0000256" key="6">
    <source>
        <dbReference type="ARBA" id="ARBA00004486"/>
    </source>
</evidence>
<evidence type="ECO:0000256" key="10">
    <source>
        <dbReference type="ARBA" id="ARBA00022475"/>
    </source>
</evidence>
<dbReference type="Proteomes" id="UP000694569">
    <property type="component" value="Unplaced"/>
</dbReference>
<evidence type="ECO:0000256" key="2">
    <source>
        <dbReference type="ARBA" id="ARBA00004221"/>
    </source>
</evidence>
<evidence type="ECO:0000256" key="5">
    <source>
        <dbReference type="ARBA" id="ARBA00004479"/>
    </source>
</evidence>
<evidence type="ECO:0000256" key="3">
    <source>
        <dbReference type="ARBA" id="ARBA00004285"/>
    </source>
</evidence>
<dbReference type="InterPro" id="IPR017403">
    <property type="entry name" value="PODXL"/>
</dbReference>
<proteinExistence type="inferred from homology"/>
<gene>
    <name evidence="22" type="primary">PODXL</name>
</gene>
<evidence type="ECO:0000256" key="1">
    <source>
        <dbReference type="ARBA" id="ARBA00004105"/>
    </source>
</evidence>
<protein>
    <recommendedName>
        <fullName evidence="9">Podocalyxin</fullName>
    </recommendedName>
    <alternativeName>
        <fullName evidence="18">Podocalyxin-like protein 1</fullName>
    </alternativeName>
</protein>
<keyword evidence="23" id="KW-1185">Reference proteome</keyword>
<keyword evidence="13" id="KW-0130">Cell adhesion</keyword>
<feature type="region of interest" description="Disordered" evidence="19">
    <location>
        <begin position="21"/>
        <end position="256"/>
    </location>
</feature>
<feature type="compositionally biased region" description="Polar residues" evidence="19">
    <location>
        <begin position="121"/>
        <end position="166"/>
    </location>
</feature>